<dbReference type="PANTHER" id="PTHR19211">
    <property type="entry name" value="ATP-BINDING TRANSPORT PROTEIN-RELATED"/>
    <property type="match status" value="1"/>
</dbReference>
<keyword evidence="7" id="KW-1185">Reference proteome</keyword>
<keyword evidence="1" id="KW-0677">Repeat</keyword>
<evidence type="ECO:0000256" key="1">
    <source>
        <dbReference type="ARBA" id="ARBA00022737"/>
    </source>
</evidence>
<evidence type="ECO:0000256" key="2">
    <source>
        <dbReference type="ARBA" id="ARBA00022741"/>
    </source>
</evidence>
<dbReference type="Pfam" id="PF00005">
    <property type="entry name" value="ABC_tran"/>
    <property type="match status" value="2"/>
</dbReference>
<accession>A0A5E4PH56</accession>
<protein>
    <submittedName>
        <fullName evidence="6">Putative ABC transporter ATP-binding protein YbiT</fullName>
    </submittedName>
</protein>
<dbReference type="EMBL" id="LR699119">
    <property type="protein sequence ID" value="VVC75703.1"/>
    <property type="molecule type" value="Genomic_DNA"/>
</dbReference>
<gene>
    <name evidence="6" type="primary">ybiT</name>
    <name evidence="6" type="ORF">AQUSIP_09930</name>
</gene>
<dbReference type="Proteomes" id="UP000324194">
    <property type="component" value="Chromosome 1"/>
</dbReference>
<feature type="domain" description="ABC transporter" evidence="5">
    <location>
        <begin position="8"/>
        <end position="241"/>
    </location>
</feature>
<dbReference type="InterPro" id="IPR050611">
    <property type="entry name" value="ABCF"/>
</dbReference>
<dbReference type="InterPro" id="IPR003439">
    <property type="entry name" value="ABC_transporter-like_ATP-bd"/>
</dbReference>
<evidence type="ECO:0000313" key="7">
    <source>
        <dbReference type="Proteomes" id="UP000324194"/>
    </source>
</evidence>
<evidence type="ECO:0000256" key="4">
    <source>
        <dbReference type="SAM" id="Coils"/>
    </source>
</evidence>
<dbReference type="GO" id="GO:0016887">
    <property type="term" value="F:ATP hydrolysis activity"/>
    <property type="evidence" value="ECO:0007669"/>
    <property type="project" value="InterPro"/>
</dbReference>
<dbReference type="SMART" id="SM00382">
    <property type="entry name" value="AAA"/>
    <property type="match status" value="2"/>
</dbReference>
<dbReference type="CDD" id="cd03221">
    <property type="entry name" value="ABCF_EF-3"/>
    <property type="match status" value="2"/>
</dbReference>
<dbReference type="PROSITE" id="PS00211">
    <property type="entry name" value="ABC_TRANSPORTER_1"/>
    <property type="match status" value="1"/>
</dbReference>
<evidence type="ECO:0000259" key="5">
    <source>
        <dbReference type="PROSITE" id="PS50893"/>
    </source>
</evidence>
<dbReference type="NCBIfam" id="NF000355">
    <property type="entry name" value="ribo_prot_ABC_F"/>
    <property type="match status" value="1"/>
</dbReference>
<keyword evidence="2" id="KW-0547">Nucleotide-binding</keyword>
<feature type="domain" description="ABC transporter" evidence="5">
    <location>
        <begin position="343"/>
        <end position="533"/>
    </location>
</feature>
<dbReference type="GO" id="GO:0005524">
    <property type="term" value="F:ATP binding"/>
    <property type="evidence" value="ECO:0007669"/>
    <property type="project" value="UniProtKB-KW"/>
</dbReference>
<reference evidence="6 7" key="1">
    <citation type="submission" date="2019-08" db="EMBL/GenBank/DDBJ databases">
        <authorList>
            <person name="Guy L."/>
        </authorList>
    </citation>
    <scope>NUCLEOTIDE SEQUENCE [LARGE SCALE GENOMIC DNA]</scope>
    <source>
        <strain evidence="6 7">SGT-108</strain>
    </source>
</reference>
<dbReference type="InterPro" id="IPR003593">
    <property type="entry name" value="AAA+_ATPase"/>
</dbReference>
<dbReference type="PANTHER" id="PTHR19211:SF6">
    <property type="entry name" value="BLL7188 PROTEIN"/>
    <property type="match status" value="1"/>
</dbReference>
<dbReference type="Gene3D" id="3.40.50.300">
    <property type="entry name" value="P-loop containing nucleotide triphosphate hydrolases"/>
    <property type="match status" value="2"/>
</dbReference>
<dbReference type="InterPro" id="IPR027417">
    <property type="entry name" value="P-loop_NTPase"/>
</dbReference>
<name>A0A5E4PH56_9COXI</name>
<proteinExistence type="predicted"/>
<organism evidence="6 7">
    <name type="scientific">Aquicella siphonis</name>
    <dbReference type="NCBI Taxonomy" id="254247"/>
    <lineage>
        <taxon>Bacteria</taxon>
        <taxon>Pseudomonadati</taxon>
        <taxon>Pseudomonadota</taxon>
        <taxon>Gammaproteobacteria</taxon>
        <taxon>Legionellales</taxon>
        <taxon>Coxiellaceae</taxon>
        <taxon>Aquicella</taxon>
    </lineage>
</organism>
<sequence length="537" mass="59726">MTHKTPQILINHLNYATASGKPLFQGLSLFLGNERTGIVGRNGIGKSSLLKLIAGELSPVSGSIQVQGTLGYCPQIFQPAETVTVSELLNVRQKIEALTRIENGSTNDADFLAVGDDWTLHGRVMQQLSAFGLAHLALDQPVHCLSGGEKTRLLLCRALNTDADYLILDEPTNNLDMDARRHLYQRISQWEKGMLIVSHDRVLLNLMQHIIELNTLGMTQYGGNFDHYQEQKALLQSAREHEAADARKTLAKTSAALQLARERAEQKRARGRRLFTTGKIDRLFANSKKGRSERTQGRMARQKESLTHIAEQRLEQARANIEITREIQLNLQESCIPNGKILLEIKELSFSYDKEQPVIHQFNLHLAGPERIALIGRNGSGKTTLVKLILGELEAEAGKIYLGTDHISYLDQNAASLDPELSILDNFLAVNPDATTLDAYAALATFLFRNTAAQRLVKHLSGGEKLRAELACTLLSRQPPRLLILDEPTNHLDLESLASVESALKDFQGAIIAISHDEKFLHNINITRLIYAPFTHT</sequence>
<dbReference type="SUPFAM" id="SSF52540">
    <property type="entry name" value="P-loop containing nucleoside triphosphate hydrolases"/>
    <property type="match status" value="2"/>
</dbReference>
<dbReference type="RefSeq" id="WP_148338987.1">
    <property type="nucleotide sequence ID" value="NZ_LR699119.1"/>
</dbReference>
<keyword evidence="4" id="KW-0175">Coiled coil</keyword>
<dbReference type="OrthoDB" id="9808609at2"/>
<evidence type="ECO:0000313" key="6">
    <source>
        <dbReference type="EMBL" id="VVC75703.1"/>
    </source>
</evidence>
<dbReference type="KEGG" id="asip:AQUSIP_09930"/>
<feature type="coiled-coil region" evidence="4">
    <location>
        <begin position="243"/>
        <end position="270"/>
    </location>
</feature>
<evidence type="ECO:0000256" key="3">
    <source>
        <dbReference type="ARBA" id="ARBA00022840"/>
    </source>
</evidence>
<dbReference type="PROSITE" id="PS50893">
    <property type="entry name" value="ABC_TRANSPORTER_2"/>
    <property type="match status" value="2"/>
</dbReference>
<dbReference type="FunFam" id="3.40.50.300:FF:001320">
    <property type="entry name" value="Heme ABC transporter ATP-binding protein"/>
    <property type="match status" value="1"/>
</dbReference>
<dbReference type="AlphaFoldDB" id="A0A5E4PH56"/>
<dbReference type="InterPro" id="IPR017871">
    <property type="entry name" value="ABC_transporter-like_CS"/>
</dbReference>
<keyword evidence="3 6" id="KW-0067">ATP-binding</keyword>